<dbReference type="EMBL" id="FP929134">
    <property type="protein sequence ID" value="CBX98737.1"/>
    <property type="molecule type" value="Genomic_DNA"/>
</dbReference>
<protein>
    <submittedName>
        <fullName evidence="1">Predicted protein</fullName>
    </submittedName>
</protein>
<dbReference type="AlphaFoldDB" id="E5A539"/>
<proteinExistence type="predicted"/>
<accession>E5A539</accession>
<evidence type="ECO:0000313" key="1">
    <source>
        <dbReference type="EMBL" id="CBX98737.1"/>
    </source>
</evidence>
<evidence type="ECO:0000313" key="2">
    <source>
        <dbReference type="Proteomes" id="UP000002668"/>
    </source>
</evidence>
<reference evidence="2" key="1">
    <citation type="journal article" date="2011" name="Nat. Commun.">
        <title>Effector diversification within compartments of the Leptosphaeria maculans genome affected by Repeat-Induced Point mutations.</title>
        <authorList>
            <person name="Rouxel T."/>
            <person name="Grandaubert J."/>
            <person name="Hane J.K."/>
            <person name="Hoede C."/>
            <person name="van de Wouw A.P."/>
            <person name="Couloux A."/>
            <person name="Dominguez V."/>
            <person name="Anthouard V."/>
            <person name="Bally P."/>
            <person name="Bourras S."/>
            <person name="Cozijnsen A.J."/>
            <person name="Ciuffetti L.M."/>
            <person name="Degrave A."/>
            <person name="Dilmaghani A."/>
            <person name="Duret L."/>
            <person name="Fudal I."/>
            <person name="Goodwin S.B."/>
            <person name="Gout L."/>
            <person name="Glaser N."/>
            <person name="Linglin J."/>
            <person name="Kema G.H.J."/>
            <person name="Lapalu N."/>
            <person name="Lawrence C.B."/>
            <person name="May K."/>
            <person name="Meyer M."/>
            <person name="Ollivier B."/>
            <person name="Poulain J."/>
            <person name="Schoch C.L."/>
            <person name="Simon A."/>
            <person name="Spatafora J.W."/>
            <person name="Stachowiak A."/>
            <person name="Turgeon B.G."/>
            <person name="Tyler B.M."/>
            <person name="Vincent D."/>
            <person name="Weissenbach J."/>
            <person name="Amselem J."/>
            <person name="Quesneville H."/>
            <person name="Oliver R.P."/>
            <person name="Wincker P."/>
            <person name="Balesdent M.-H."/>
            <person name="Howlett B.J."/>
        </authorList>
    </citation>
    <scope>NUCLEOTIDE SEQUENCE [LARGE SCALE GENOMIC DNA]</scope>
    <source>
        <strain evidence="2">JN3 / isolate v23.1.3 / race Av1-4-5-6-7-8</strain>
    </source>
</reference>
<dbReference type="STRING" id="985895.E5A539"/>
<keyword evidence="2" id="KW-1185">Reference proteome</keyword>
<dbReference type="GeneID" id="13282184"/>
<dbReference type="VEuPathDB" id="FungiDB:LEMA_P079760.1"/>
<dbReference type="InParanoid" id="E5A539"/>
<dbReference type="HOGENOM" id="CLU_863489_0_0_1"/>
<organism evidence="2">
    <name type="scientific">Leptosphaeria maculans (strain JN3 / isolate v23.1.3 / race Av1-4-5-6-7-8)</name>
    <name type="common">Blackleg fungus</name>
    <name type="synonym">Phoma lingam</name>
    <dbReference type="NCBI Taxonomy" id="985895"/>
    <lineage>
        <taxon>Eukaryota</taxon>
        <taxon>Fungi</taxon>
        <taxon>Dikarya</taxon>
        <taxon>Ascomycota</taxon>
        <taxon>Pezizomycotina</taxon>
        <taxon>Dothideomycetes</taxon>
        <taxon>Pleosporomycetidae</taxon>
        <taxon>Pleosporales</taxon>
        <taxon>Pleosporineae</taxon>
        <taxon>Leptosphaeriaceae</taxon>
        <taxon>Plenodomus</taxon>
        <taxon>Plenodomus lingam/Leptosphaeria maculans species complex</taxon>
    </lineage>
</organism>
<sequence length="322" mass="36641">MVRTCCYIFSKSTIVCGKMLNKQSNASKPHQVADYYERSFLPGIAEFLMDGQAAENHLMPYKSVLHSNSRTDIISHYLTSFIRLSLNCDQISEQRSLKDGQGQLDSTPSNLYAAGYLESEFTALFDDEWEAIDVGTNKDLAYYAREYLRIVSYKICSGILPDKLVDEMLDHVVHALGKSRELIEAEDIRSVETQSGKSNLDLLSMASTMLMIPFATMLDLENVFIGGQAQVEDGLNNEEATTKIQSYLRYCFNPDFRDEQYSAYTMQKEKIRQTLDYALAVDIAGLRLSLRLFARQEIGCFRDRYDGPGPWTAELDDSMNWM</sequence>
<name>E5A539_LEPMJ</name>
<dbReference type="Proteomes" id="UP000002668">
    <property type="component" value="Genome"/>
</dbReference>
<gene>
    <name evidence="1" type="ORF">LEMA_P079760.1</name>
</gene>